<dbReference type="Pfam" id="PF04365">
    <property type="entry name" value="BrnT_toxin"/>
    <property type="match status" value="1"/>
</dbReference>
<sequence>MKFVWDLAKAAGNQRKHGVEFSEAATVFGDPLAGTFPDPYHFVGELRLITVGISYTGRLLVVSHTEDRNGIRIISARSATAHERKKYESQ</sequence>
<dbReference type="InterPro" id="IPR007460">
    <property type="entry name" value="BrnT_toxin"/>
</dbReference>
<proteinExistence type="predicted"/>
<name>A0A450TS08_9GAMM</name>
<dbReference type="EMBL" id="CAADFE010000025">
    <property type="protein sequence ID" value="VFJ71094.1"/>
    <property type="molecule type" value="Genomic_DNA"/>
</dbReference>
<organism evidence="1">
    <name type="scientific">Candidatus Kentrum sp. FW</name>
    <dbReference type="NCBI Taxonomy" id="2126338"/>
    <lineage>
        <taxon>Bacteria</taxon>
        <taxon>Pseudomonadati</taxon>
        <taxon>Pseudomonadota</taxon>
        <taxon>Gammaproteobacteria</taxon>
        <taxon>Candidatus Kentrum</taxon>
    </lineage>
</organism>
<evidence type="ECO:0000313" key="1">
    <source>
        <dbReference type="EMBL" id="VFJ71094.1"/>
    </source>
</evidence>
<accession>A0A450TS08</accession>
<gene>
    <name evidence="1" type="ORF">BECKFW1821C_GA0114237_102570</name>
</gene>
<dbReference type="InterPro" id="IPR038573">
    <property type="entry name" value="BrnT_sf"/>
</dbReference>
<dbReference type="Gene3D" id="3.10.450.530">
    <property type="entry name" value="Ribonuclease toxin, BrnT, of type II toxin-antitoxin system"/>
    <property type="match status" value="1"/>
</dbReference>
<protein>
    <submittedName>
        <fullName evidence="1">Uncharacterized protein</fullName>
    </submittedName>
</protein>
<reference evidence="1" key="1">
    <citation type="submission" date="2019-02" db="EMBL/GenBank/DDBJ databases">
        <authorList>
            <person name="Gruber-Vodicka R. H."/>
            <person name="Seah K. B. B."/>
        </authorList>
    </citation>
    <scope>NUCLEOTIDE SEQUENCE</scope>
    <source>
        <strain evidence="1">BECK_BZ131</strain>
    </source>
</reference>
<dbReference type="AlphaFoldDB" id="A0A450TS08"/>